<dbReference type="AlphaFoldDB" id="A0A940DKF1"/>
<dbReference type="EMBL" id="JADIMV010000013">
    <property type="protein sequence ID" value="MBO8439134.1"/>
    <property type="molecule type" value="Genomic_DNA"/>
</dbReference>
<reference evidence="2" key="2">
    <citation type="journal article" date="2021" name="PeerJ">
        <title>Extensive microbial diversity within the chicken gut microbiome revealed by metagenomics and culture.</title>
        <authorList>
            <person name="Gilroy R."/>
            <person name="Ravi A."/>
            <person name="Getino M."/>
            <person name="Pursley I."/>
            <person name="Horton D.L."/>
            <person name="Alikhan N.F."/>
            <person name="Baker D."/>
            <person name="Gharbi K."/>
            <person name="Hall N."/>
            <person name="Watson M."/>
            <person name="Adriaenssens E.M."/>
            <person name="Foster-Nyarko E."/>
            <person name="Jarju S."/>
            <person name="Secka A."/>
            <person name="Antonio M."/>
            <person name="Oren A."/>
            <person name="Chaudhuri R.R."/>
            <person name="La Ragione R."/>
            <person name="Hildebrand F."/>
            <person name="Pallen M.J."/>
        </authorList>
    </citation>
    <scope>NUCLEOTIDE SEQUENCE</scope>
    <source>
        <strain evidence="2">3924</strain>
    </source>
</reference>
<sequence length="304" mass="32029">MKRLAIAVLAVAALAGCTENIQQPKGNPEGEAVPVTLSAGIGTDVPMNAPTKAPVESTDNFIAAVGGWTTNGTVDYAQDTTWFSRTSSIAGNAKQAPVTLTPAQVYEPDDAYKTYMKAWYPDSLPTGGEVSFPNADGSVDVMLASEIVGSKWDKEGKELVFNHLTTQLKFNLVDKSLVLPTTVEYIRIKGAELPVGIDLTADALICSPAADLDVPEAAGVAITEEGVLAGQPVMIRPMDGNTVTLDIKTDNALYEGVTATIDGDASFLPGKAYTITLNFIQEEVELTATVTEWDNTGKGSGTIL</sequence>
<feature type="chain" id="PRO_5038141943" evidence="1">
    <location>
        <begin position="16"/>
        <end position="304"/>
    </location>
</feature>
<dbReference type="InterPro" id="IPR025049">
    <property type="entry name" value="Mfa-like_1"/>
</dbReference>
<accession>A0A940DKF1</accession>
<feature type="signal peptide" evidence="1">
    <location>
        <begin position="1"/>
        <end position="15"/>
    </location>
</feature>
<comment type="caution">
    <text evidence="2">The sequence shown here is derived from an EMBL/GenBank/DDBJ whole genome shotgun (WGS) entry which is preliminary data.</text>
</comment>
<gene>
    <name evidence="2" type="ORF">IAC51_00610</name>
</gene>
<dbReference type="Pfam" id="PF13149">
    <property type="entry name" value="Mfa_like_1"/>
    <property type="match status" value="1"/>
</dbReference>
<dbReference type="Proteomes" id="UP000712007">
    <property type="component" value="Unassembled WGS sequence"/>
</dbReference>
<evidence type="ECO:0000313" key="2">
    <source>
        <dbReference type="EMBL" id="MBO8439134.1"/>
    </source>
</evidence>
<evidence type="ECO:0000313" key="3">
    <source>
        <dbReference type="Proteomes" id="UP000712007"/>
    </source>
</evidence>
<organism evidence="2 3">
    <name type="scientific">Candidatus Aphodosoma intestinipullorum</name>
    <dbReference type="NCBI Taxonomy" id="2840674"/>
    <lineage>
        <taxon>Bacteria</taxon>
        <taxon>Pseudomonadati</taxon>
        <taxon>Bacteroidota</taxon>
        <taxon>Bacteroidia</taxon>
        <taxon>Bacteroidales</taxon>
        <taxon>Candidatus Aphodosoma</taxon>
    </lineage>
</organism>
<evidence type="ECO:0000256" key="1">
    <source>
        <dbReference type="SAM" id="SignalP"/>
    </source>
</evidence>
<protein>
    <submittedName>
        <fullName evidence="2">Fimbrillin family protein</fullName>
    </submittedName>
</protein>
<proteinExistence type="predicted"/>
<dbReference type="Gene3D" id="2.60.40.2630">
    <property type="match status" value="1"/>
</dbReference>
<reference evidence="2" key="1">
    <citation type="submission" date="2020-10" db="EMBL/GenBank/DDBJ databases">
        <authorList>
            <person name="Gilroy R."/>
        </authorList>
    </citation>
    <scope>NUCLEOTIDE SEQUENCE</scope>
    <source>
        <strain evidence="2">3924</strain>
    </source>
</reference>
<dbReference type="PROSITE" id="PS51257">
    <property type="entry name" value="PROKAR_LIPOPROTEIN"/>
    <property type="match status" value="1"/>
</dbReference>
<name>A0A940DKF1_9BACT</name>
<keyword evidence="1" id="KW-0732">Signal</keyword>